<dbReference type="SUPFAM" id="SSF141868">
    <property type="entry name" value="EAL domain-like"/>
    <property type="match status" value="1"/>
</dbReference>
<proteinExistence type="predicted"/>
<feature type="domain" description="EAL" evidence="2">
    <location>
        <begin position="291"/>
        <end position="543"/>
    </location>
</feature>
<protein>
    <submittedName>
        <fullName evidence="4">Regulatory protein (GGDEF and EAL domains)</fullName>
    </submittedName>
</protein>
<evidence type="ECO:0000256" key="1">
    <source>
        <dbReference type="SAM" id="Phobius"/>
    </source>
</evidence>
<dbReference type="PANTHER" id="PTHR33121">
    <property type="entry name" value="CYCLIC DI-GMP PHOSPHODIESTERASE PDEF"/>
    <property type="match status" value="1"/>
</dbReference>
<name>A0A0W0TW62_LEGER</name>
<reference evidence="4 5" key="1">
    <citation type="submission" date="2015-11" db="EMBL/GenBank/DDBJ databases">
        <title>Genomic analysis of 38 Legionella species identifies large and diverse effector repertoires.</title>
        <authorList>
            <person name="Burstein D."/>
            <person name="Amaro F."/>
            <person name="Zusman T."/>
            <person name="Lifshitz Z."/>
            <person name="Cohen O."/>
            <person name="Gilbert J.A."/>
            <person name="Pupko T."/>
            <person name="Shuman H.A."/>
            <person name="Segal G."/>
        </authorList>
    </citation>
    <scope>NUCLEOTIDE SEQUENCE [LARGE SCALE GENOMIC DNA]</scope>
    <source>
        <strain evidence="4 5">SE-32A-C8</strain>
    </source>
</reference>
<dbReference type="SUPFAM" id="SSF55073">
    <property type="entry name" value="Nucleotide cyclase"/>
    <property type="match status" value="1"/>
</dbReference>
<evidence type="ECO:0000259" key="2">
    <source>
        <dbReference type="PROSITE" id="PS50883"/>
    </source>
</evidence>
<evidence type="ECO:0000313" key="4">
    <source>
        <dbReference type="EMBL" id="KTC99643.1"/>
    </source>
</evidence>
<dbReference type="PROSITE" id="PS50887">
    <property type="entry name" value="GGDEF"/>
    <property type="match status" value="1"/>
</dbReference>
<dbReference type="Pfam" id="PF00990">
    <property type="entry name" value="GGDEF"/>
    <property type="match status" value="1"/>
</dbReference>
<dbReference type="InterPro" id="IPR035919">
    <property type="entry name" value="EAL_sf"/>
</dbReference>
<dbReference type="PATRIC" id="fig|448.7.peg.564"/>
<comment type="caution">
    <text evidence="4">The sequence shown here is derived from an EMBL/GenBank/DDBJ whole genome shotgun (WGS) entry which is preliminary data.</text>
</comment>
<dbReference type="CDD" id="cd01949">
    <property type="entry name" value="GGDEF"/>
    <property type="match status" value="1"/>
</dbReference>
<dbReference type="EMBL" id="LNYA01000003">
    <property type="protein sequence ID" value="KTC99643.1"/>
    <property type="molecule type" value="Genomic_DNA"/>
</dbReference>
<dbReference type="SMART" id="SM00052">
    <property type="entry name" value="EAL"/>
    <property type="match status" value="1"/>
</dbReference>
<dbReference type="Gene3D" id="3.20.20.450">
    <property type="entry name" value="EAL domain"/>
    <property type="match status" value="1"/>
</dbReference>
<dbReference type="PROSITE" id="PS50883">
    <property type="entry name" value="EAL"/>
    <property type="match status" value="1"/>
</dbReference>
<dbReference type="RefSeq" id="WP_058525709.1">
    <property type="nucleotide sequence ID" value="NZ_CAAAHY010000001.1"/>
</dbReference>
<dbReference type="NCBIfam" id="TIGR00254">
    <property type="entry name" value="GGDEF"/>
    <property type="match status" value="1"/>
</dbReference>
<dbReference type="AlphaFoldDB" id="A0A0W0TW62"/>
<dbReference type="OrthoDB" id="9804951at2"/>
<evidence type="ECO:0000313" key="5">
    <source>
        <dbReference type="Proteomes" id="UP000054773"/>
    </source>
</evidence>
<dbReference type="InterPro" id="IPR000160">
    <property type="entry name" value="GGDEF_dom"/>
</dbReference>
<dbReference type="Gene3D" id="3.30.70.270">
    <property type="match status" value="1"/>
</dbReference>
<dbReference type="InterPro" id="IPR001633">
    <property type="entry name" value="EAL_dom"/>
</dbReference>
<evidence type="ECO:0000259" key="3">
    <source>
        <dbReference type="PROSITE" id="PS50887"/>
    </source>
</evidence>
<dbReference type="InterPro" id="IPR043128">
    <property type="entry name" value="Rev_trsase/Diguanyl_cyclase"/>
</dbReference>
<keyword evidence="5" id="KW-1185">Reference proteome</keyword>
<dbReference type="Proteomes" id="UP000054773">
    <property type="component" value="Unassembled WGS sequence"/>
</dbReference>
<keyword evidence="1" id="KW-0472">Membrane</keyword>
<gene>
    <name evidence="4" type="ORF">Lery_0544</name>
</gene>
<organism evidence="4 5">
    <name type="scientific">Legionella erythra</name>
    <dbReference type="NCBI Taxonomy" id="448"/>
    <lineage>
        <taxon>Bacteria</taxon>
        <taxon>Pseudomonadati</taxon>
        <taxon>Pseudomonadota</taxon>
        <taxon>Gammaproteobacteria</taxon>
        <taxon>Legionellales</taxon>
        <taxon>Legionellaceae</taxon>
        <taxon>Legionella</taxon>
    </lineage>
</organism>
<keyword evidence="1" id="KW-0812">Transmembrane</keyword>
<dbReference type="InterPro" id="IPR029787">
    <property type="entry name" value="Nucleotide_cyclase"/>
</dbReference>
<dbReference type="PANTHER" id="PTHR33121:SF70">
    <property type="entry name" value="SIGNALING PROTEIN YKOW"/>
    <property type="match status" value="1"/>
</dbReference>
<accession>A0A0W0TW62</accession>
<feature type="domain" description="GGDEF" evidence="3">
    <location>
        <begin position="141"/>
        <end position="283"/>
    </location>
</feature>
<dbReference type="SMART" id="SM00267">
    <property type="entry name" value="GGDEF"/>
    <property type="match status" value="1"/>
</dbReference>
<dbReference type="InterPro" id="IPR050706">
    <property type="entry name" value="Cyclic-di-GMP_PDE-like"/>
</dbReference>
<sequence>MSILNSDVLKSHVNRYSMLGLLISMGSILTATLIVAYQITGSISLESIVLAQTTNPAIWALDLTPFMFAYWGQSFCYGLVNKAETILRDKTRELTSKKDDLEIKLKYESTHDSLTNLPNYRLFVERIKQAITQIEQENQASRAAVFVLSISDFKEISYTFGTFHSNSFLKQFAEKLKSLLIEPFMLEAYMGMNVIARLRNDEFAILLPRLSPDQDIDELLHRIQEYTSVNFMIEGINMNIMTTIGAALYPTHGTKAETLMMHATDSIYFAKKEGKPYAIYHKDIQERTTINREMLDEFEQIMDAEQAVIQLQPHIELASGNIVGVEGSVKLDLADREILNEEKLFQLMNDTRYAKKVTFFSLKALIKQLSIWHKEGHLLYGEVDLSIMDIGDPELVSMIKDLLSAHQLEGKYLKLSLTEKACLSDQARALHTLMPLVQLGIQISIKDFSTGYTSFVYLTNFPIHEVKIDRSFVIKMGQDEKKTRIVHTIIQMAKALELKVMASGIPDEATVERLIRLGCPYGQGAYFGSPVSIEEITEKLNKK</sequence>
<keyword evidence="1" id="KW-1133">Transmembrane helix</keyword>
<feature type="transmembrane region" description="Helical" evidence="1">
    <location>
        <begin position="16"/>
        <end position="37"/>
    </location>
</feature>
<dbReference type="CDD" id="cd01948">
    <property type="entry name" value="EAL"/>
    <property type="match status" value="1"/>
</dbReference>
<dbReference type="GO" id="GO:0071111">
    <property type="term" value="F:cyclic-guanylate-specific phosphodiesterase activity"/>
    <property type="evidence" value="ECO:0007669"/>
    <property type="project" value="InterPro"/>
</dbReference>
<dbReference type="STRING" id="448.Lery_0544"/>
<dbReference type="Pfam" id="PF00563">
    <property type="entry name" value="EAL"/>
    <property type="match status" value="1"/>
</dbReference>